<keyword evidence="2" id="KW-1185">Reference proteome</keyword>
<proteinExistence type="predicted"/>
<accession>A0AAV1SNJ8</accession>
<evidence type="ECO:0000313" key="2">
    <source>
        <dbReference type="Proteomes" id="UP001314170"/>
    </source>
</evidence>
<sequence>MTEKVMLFDLTSLLSPQKIESMVRNMLGLLSIQFLSETMTSLGTKISNYLSTRFEFEVDIRASMSVIVVEVYRTRNIVYDQEIIGDVAALFPPETARFCEETIYKNFGCKYAHKVACSIRDAIGIGAKPDDDDFASLALKHAHADKVECTTRDPIVKVPIVDDEPIGLVQISAVVAMQIEGDFDKVNSSCPICWEFVYNLVFNNDVGLVFRLKIIHVC</sequence>
<protein>
    <submittedName>
        <fullName evidence="1">Uncharacterized protein</fullName>
    </submittedName>
</protein>
<comment type="caution">
    <text evidence="1">The sequence shown here is derived from an EMBL/GenBank/DDBJ whole genome shotgun (WGS) entry which is preliminary data.</text>
</comment>
<name>A0AAV1SNJ8_9ROSI</name>
<gene>
    <name evidence="1" type="ORF">DCAF_LOCUS24774</name>
</gene>
<dbReference type="EMBL" id="CAWUPB010001194">
    <property type="protein sequence ID" value="CAK7353526.1"/>
    <property type="molecule type" value="Genomic_DNA"/>
</dbReference>
<dbReference type="AlphaFoldDB" id="A0AAV1SNJ8"/>
<evidence type="ECO:0000313" key="1">
    <source>
        <dbReference type="EMBL" id="CAK7353526.1"/>
    </source>
</evidence>
<dbReference type="Proteomes" id="UP001314170">
    <property type="component" value="Unassembled WGS sequence"/>
</dbReference>
<reference evidence="1 2" key="1">
    <citation type="submission" date="2024-01" db="EMBL/GenBank/DDBJ databases">
        <authorList>
            <person name="Waweru B."/>
        </authorList>
    </citation>
    <scope>NUCLEOTIDE SEQUENCE [LARGE SCALE GENOMIC DNA]</scope>
</reference>
<organism evidence="1 2">
    <name type="scientific">Dovyalis caffra</name>
    <dbReference type="NCBI Taxonomy" id="77055"/>
    <lineage>
        <taxon>Eukaryota</taxon>
        <taxon>Viridiplantae</taxon>
        <taxon>Streptophyta</taxon>
        <taxon>Embryophyta</taxon>
        <taxon>Tracheophyta</taxon>
        <taxon>Spermatophyta</taxon>
        <taxon>Magnoliopsida</taxon>
        <taxon>eudicotyledons</taxon>
        <taxon>Gunneridae</taxon>
        <taxon>Pentapetalae</taxon>
        <taxon>rosids</taxon>
        <taxon>fabids</taxon>
        <taxon>Malpighiales</taxon>
        <taxon>Salicaceae</taxon>
        <taxon>Flacourtieae</taxon>
        <taxon>Dovyalis</taxon>
    </lineage>
</organism>